<dbReference type="InterPro" id="IPR001497">
    <property type="entry name" value="MethylDNA_cys_MeTrfase_AS"/>
</dbReference>
<reference evidence="2 3" key="1">
    <citation type="journal article" date="2015" name="Nat. Commun.">
        <title>Outbred genome sequencing and CRISPR/Cas9 gene editing in butterflies.</title>
        <authorList>
            <person name="Li X."/>
            <person name="Fan D."/>
            <person name="Zhang W."/>
            <person name="Liu G."/>
            <person name="Zhang L."/>
            <person name="Zhao L."/>
            <person name="Fang X."/>
            <person name="Chen L."/>
            <person name="Dong Y."/>
            <person name="Chen Y."/>
            <person name="Ding Y."/>
            <person name="Zhao R."/>
            <person name="Feng M."/>
            <person name="Zhu Y."/>
            <person name="Feng Y."/>
            <person name="Jiang X."/>
            <person name="Zhu D."/>
            <person name="Xiang H."/>
            <person name="Feng X."/>
            <person name="Li S."/>
            <person name="Wang J."/>
            <person name="Zhang G."/>
            <person name="Kronforst M.R."/>
            <person name="Wang W."/>
        </authorList>
    </citation>
    <scope>NUCLEOTIDE SEQUENCE [LARGE SCALE GENOMIC DNA]</scope>
    <source>
        <strain evidence="2">Ya'a_city_454_Pm</strain>
        <tissue evidence="2">Whole body</tissue>
    </source>
</reference>
<dbReference type="PANTHER" id="PTHR16064:SF3">
    <property type="entry name" value="BTB_POZ DOMAIN-CONTAINING PROTEIN 7"/>
    <property type="match status" value="1"/>
</dbReference>
<evidence type="ECO:0000256" key="1">
    <source>
        <dbReference type="SAM" id="MobiDB-lite"/>
    </source>
</evidence>
<feature type="compositionally biased region" description="Low complexity" evidence="1">
    <location>
        <begin position="149"/>
        <end position="160"/>
    </location>
</feature>
<dbReference type="GO" id="GO:0003908">
    <property type="term" value="F:methylated-DNA-[protein]-cysteine S-methyltransferase activity"/>
    <property type="evidence" value="ECO:0007669"/>
    <property type="project" value="InterPro"/>
</dbReference>
<accession>A0A0N1PHP7</accession>
<dbReference type="EMBL" id="KQ460140">
    <property type="protein sequence ID" value="KPJ17502.1"/>
    <property type="molecule type" value="Genomic_DNA"/>
</dbReference>
<evidence type="ECO:0000313" key="3">
    <source>
        <dbReference type="Proteomes" id="UP000053240"/>
    </source>
</evidence>
<name>A0A0N1PHP7_PAPMA</name>
<gene>
    <name evidence="2" type="ORF">RR48_01990</name>
</gene>
<protein>
    <submittedName>
        <fullName evidence="2">BTB/POZ domain-containing protein 7</fullName>
    </submittedName>
</protein>
<dbReference type="SUPFAM" id="SSF54695">
    <property type="entry name" value="POZ domain"/>
    <property type="match status" value="1"/>
</dbReference>
<dbReference type="InParanoid" id="A0A0N1PHP7"/>
<proteinExistence type="predicted"/>
<dbReference type="Proteomes" id="UP000053240">
    <property type="component" value="Unassembled WGS sequence"/>
</dbReference>
<dbReference type="InterPro" id="IPR011333">
    <property type="entry name" value="SKP1/BTB/POZ_sf"/>
</dbReference>
<feature type="compositionally biased region" description="Low complexity" evidence="1">
    <location>
        <begin position="126"/>
        <end position="136"/>
    </location>
</feature>
<organism evidence="2 3">
    <name type="scientific">Papilio machaon</name>
    <name type="common">Old World swallowtail butterfly</name>
    <dbReference type="NCBI Taxonomy" id="76193"/>
    <lineage>
        <taxon>Eukaryota</taxon>
        <taxon>Metazoa</taxon>
        <taxon>Ecdysozoa</taxon>
        <taxon>Arthropoda</taxon>
        <taxon>Hexapoda</taxon>
        <taxon>Insecta</taxon>
        <taxon>Pterygota</taxon>
        <taxon>Neoptera</taxon>
        <taxon>Endopterygota</taxon>
        <taxon>Lepidoptera</taxon>
        <taxon>Glossata</taxon>
        <taxon>Ditrysia</taxon>
        <taxon>Papilionoidea</taxon>
        <taxon>Papilionidae</taxon>
        <taxon>Papilioninae</taxon>
        <taxon>Papilio</taxon>
    </lineage>
</organism>
<dbReference type="Gene3D" id="3.30.710.10">
    <property type="entry name" value="Potassium Channel Kv1.1, Chain A"/>
    <property type="match status" value="1"/>
</dbReference>
<evidence type="ECO:0000313" key="2">
    <source>
        <dbReference type="EMBL" id="KPJ17502.1"/>
    </source>
</evidence>
<dbReference type="GO" id="GO:0006281">
    <property type="term" value="P:DNA repair"/>
    <property type="evidence" value="ECO:0007669"/>
    <property type="project" value="InterPro"/>
</dbReference>
<dbReference type="AlphaFoldDB" id="A0A0N1PHP7"/>
<dbReference type="PROSITE" id="PS00374">
    <property type="entry name" value="MGMT"/>
    <property type="match status" value="1"/>
</dbReference>
<sequence>MKYLLDSGEQSDSRLVFRLEGGGAAYGFRAALELPCHRVVLAARSRFFRYDTHTHDTQHERAVARYQWRVLRGRVGGVGGVSGGVGGVPGAVCADERVLPRRFARALLHAAYTDQVDLGLIGRNSPSPASTGSAPSVGTVDLGLIGRNSPSPASTGSAPSVGTTWSGVSRSSPRPNNTSTLDDAFQLYEIARFLEMPIVVQGCEDAIVEALSADTLPHVLRWAAAPHASQWVHRQAMRYLRDEFPSIMCQTSSVRLPRSAVAEALSSPFLQASEAQALRALLRWAERAAAPKHALHDTRGAVRRGAVPQPPPQMLERGAGADAWLGRGASRPPRCFLPYLDEIKALLEDQAVPEAEVSRVRRARYLHRIPDTLYMVAAARSGASSASVVGGAGGAVGGASGAVGGAGGAVGGAEAACVSPRVLAALRARVRELRAAPPAQRALLLHATDTKLVHHQVAAARSGASSASVVGGAGGAVGGASGAVGGAGGAVGGAEAACVSPRVLAALRARVRELRAAPPAQRALLLHATDTKLVHHQV</sequence>
<dbReference type="InterPro" id="IPR042345">
    <property type="entry name" value="Btbd7"/>
</dbReference>
<dbReference type="GO" id="GO:0061138">
    <property type="term" value="P:morphogenesis of a branching epithelium"/>
    <property type="evidence" value="ECO:0007669"/>
    <property type="project" value="InterPro"/>
</dbReference>
<feature type="region of interest" description="Disordered" evidence="1">
    <location>
        <begin position="126"/>
        <end position="178"/>
    </location>
</feature>
<dbReference type="PANTHER" id="PTHR16064">
    <property type="entry name" value="BTB POZ DOMAIN CONTAINING 7"/>
    <property type="match status" value="1"/>
</dbReference>
<keyword evidence="3" id="KW-1185">Reference proteome</keyword>
<dbReference type="STRING" id="76193.A0A0N1PHP7"/>
<feature type="compositionally biased region" description="Polar residues" evidence="1">
    <location>
        <begin position="161"/>
        <end position="178"/>
    </location>
</feature>